<protein>
    <submittedName>
        <fullName evidence="2">DUF2384 domain-containing protein</fullName>
    </submittedName>
</protein>
<dbReference type="EMBL" id="JABAIV010000002">
    <property type="protein sequence ID" value="NNG22501.1"/>
    <property type="molecule type" value="Genomic_DNA"/>
</dbReference>
<name>A0A7Y2JWV5_9BURK</name>
<dbReference type="InterPro" id="IPR024467">
    <property type="entry name" value="Xre/MbcA/ParS-like_toxin-bd"/>
</dbReference>
<accession>A0A7Y2JWV5</accession>
<evidence type="ECO:0000313" key="2">
    <source>
        <dbReference type="EMBL" id="NNG22501.1"/>
    </source>
</evidence>
<comment type="caution">
    <text evidence="2">The sequence shown here is derived from an EMBL/GenBank/DDBJ whole genome shotgun (WGS) entry which is preliminary data.</text>
</comment>
<gene>
    <name evidence="2" type="ORF">HGB41_05730</name>
</gene>
<proteinExistence type="predicted"/>
<keyword evidence="3" id="KW-1185">Reference proteome</keyword>
<sequence>MADDKQLNPDAFAALRERFGQQSRKAQAYYTVMHEVRGVLGSDDAASAWMDQPQAALGGQSAAQAVAAGREEEVLAHVRTLKSR</sequence>
<dbReference type="Pfam" id="PF09722">
    <property type="entry name" value="Xre_MbcA_ParS_C"/>
    <property type="match status" value="1"/>
</dbReference>
<feature type="domain" description="Antitoxin Xre/MbcA/ParS-like toxin-binding" evidence="1">
    <location>
        <begin position="39"/>
        <end position="79"/>
    </location>
</feature>
<dbReference type="Proteomes" id="UP000533905">
    <property type="component" value="Unassembled WGS sequence"/>
</dbReference>
<evidence type="ECO:0000259" key="1">
    <source>
        <dbReference type="Pfam" id="PF09722"/>
    </source>
</evidence>
<dbReference type="AlphaFoldDB" id="A0A7Y2JWV5"/>
<evidence type="ECO:0000313" key="3">
    <source>
        <dbReference type="Proteomes" id="UP000533905"/>
    </source>
</evidence>
<reference evidence="2 3" key="1">
    <citation type="submission" date="2020-04" db="EMBL/GenBank/DDBJ databases">
        <title>Massilia sp. nov., a cold adapted bacteria isolated from Arctic soil.</title>
        <authorList>
            <person name="Son J."/>
            <person name="Ka J.-O."/>
        </authorList>
    </citation>
    <scope>NUCLEOTIDE SEQUENCE [LARGE SCALE GENOMIC DNA]</scope>
    <source>
        <strain evidence="2 3">ML15P13</strain>
    </source>
</reference>
<dbReference type="RefSeq" id="WP_171082139.1">
    <property type="nucleotide sequence ID" value="NZ_JABAIV010000002.1"/>
</dbReference>
<organism evidence="2 3">
    <name type="scientific">Telluria aromaticivorans</name>
    <dbReference type="NCBI Taxonomy" id="2725995"/>
    <lineage>
        <taxon>Bacteria</taxon>
        <taxon>Pseudomonadati</taxon>
        <taxon>Pseudomonadota</taxon>
        <taxon>Betaproteobacteria</taxon>
        <taxon>Burkholderiales</taxon>
        <taxon>Oxalobacteraceae</taxon>
        <taxon>Telluria group</taxon>
        <taxon>Telluria</taxon>
    </lineage>
</organism>